<dbReference type="InterPro" id="IPR050780">
    <property type="entry name" value="Mucin_vWF_Thrombospondin_sf"/>
</dbReference>
<dbReference type="InterPro" id="IPR001007">
    <property type="entry name" value="VWF_dom"/>
</dbReference>
<feature type="compositionally biased region" description="Polar residues" evidence="9">
    <location>
        <begin position="1513"/>
        <end position="1523"/>
    </location>
</feature>
<feature type="domain" description="VWFD" evidence="13">
    <location>
        <begin position="129"/>
        <end position="301"/>
    </location>
</feature>
<dbReference type="Pfam" id="PF25962">
    <property type="entry name" value="TIL_OTOGL_Mucin"/>
    <property type="match status" value="1"/>
</dbReference>
<dbReference type="eggNOG" id="KOG1216">
    <property type="taxonomic scope" value="Eukaryota"/>
</dbReference>
<evidence type="ECO:0000256" key="4">
    <source>
        <dbReference type="ARBA" id="ARBA00023157"/>
    </source>
</evidence>
<dbReference type="Proteomes" id="UP001652624">
    <property type="component" value="Chromosome 17"/>
</dbReference>
<evidence type="ECO:0000256" key="8">
    <source>
        <dbReference type="PROSITE-ProRule" id="PRU00076"/>
    </source>
</evidence>
<keyword evidence="10" id="KW-0732">Signal</keyword>
<comment type="caution">
    <text evidence="8">Lacks conserved residue(s) required for the propagation of feature annotation.</text>
</comment>
<dbReference type="GO" id="GO:0031012">
    <property type="term" value="C:extracellular matrix"/>
    <property type="evidence" value="ECO:0007669"/>
    <property type="project" value="TreeGrafter"/>
</dbReference>
<feature type="domain" description="CTCK" evidence="11">
    <location>
        <begin position="2820"/>
        <end position="2905"/>
    </location>
</feature>
<dbReference type="Gene3D" id="2.10.25.10">
    <property type="entry name" value="Laminin"/>
    <property type="match status" value="4"/>
</dbReference>
<dbReference type="GO" id="GO:0046556">
    <property type="term" value="F:alpha-L-arabinofuranosidase activity"/>
    <property type="evidence" value="ECO:0007669"/>
    <property type="project" value="InterPro"/>
</dbReference>
<dbReference type="GO" id="GO:0005615">
    <property type="term" value="C:extracellular space"/>
    <property type="evidence" value="ECO:0007669"/>
    <property type="project" value="TreeGrafter"/>
</dbReference>
<feature type="signal peptide" evidence="10">
    <location>
        <begin position="1"/>
        <end position="26"/>
    </location>
</feature>
<evidence type="ECO:0000313" key="14">
    <source>
        <dbReference type="Proteomes" id="UP001652624"/>
    </source>
</evidence>
<dbReference type="GeneID" id="103107148"/>
<evidence type="ECO:0000256" key="7">
    <source>
        <dbReference type="PROSITE-ProRule" id="PRU00039"/>
    </source>
</evidence>
<reference evidence="15" key="1">
    <citation type="submission" date="2025-08" db="UniProtKB">
        <authorList>
            <consortium name="RefSeq"/>
        </authorList>
    </citation>
    <scope>IDENTIFICATION</scope>
</reference>
<feature type="domain" description="VWFD" evidence="13">
    <location>
        <begin position="2090"/>
        <end position="2269"/>
    </location>
</feature>
<comment type="subcellular location">
    <subcellularLocation>
        <location evidence="1">Secreted</location>
    </subcellularLocation>
</comment>
<dbReference type="Pfam" id="PF00094">
    <property type="entry name" value="VWD"/>
    <property type="match status" value="4"/>
</dbReference>
<dbReference type="InterPro" id="IPR058755">
    <property type="entry name" value="Fn1-VW_OTOGL"/>
</dbReference>
<evidence type="ECO:0000256" key="3">
    <source>
        <dbReference type="ARBA" id="ARBA00022737"/>
    </source>
</evidence>
<keyword evidence="8" id="KW-0245">EGF-like domain</keyword>
<dbReference type="InterPro" id="IPR000742">
    <property type="entry name" value="EGF"/>
</dbReference>
<keyword evidence="3" id="KW-0677">Repeat</keyword>
<dbReference type="SMART" id="SM00832">
    <property type="entry name" value="C8"/>
    <property type="match status" value="4"/>
</dbReference>
<feature type="compositionally biased region" description="Polar residues" evidence="9">
    <location>
        <begin position="1534"/>
        <end position="1543"/>
    </location>
</feature>
<dbReference type="Pfam" id="PF25960">
    <property type="entry name" value="Fn1-VW_OTOGL"/>
    <property type="match status" value="1"/>
</dbReference>
<evidence type="ECO:0000256" key="1">
    <source>
        <dbReference type="ARBA" id="ARBA00004613"/>
    </source>
</evidence>
<dbReference type="GO" id="GO:0007399">
    <property type="term" value="P:nervous system development"/>
    <property type="evidence" value="ECO:0007669"/>
    <property type="project" value="UniProtKB-ARBA"/>
</dbReference>
<dbReference type="InterPro" id="IPR002919">
    <property type="entry name" value="TIL_dom"/>
</dbReference>
<feature type="region of interest" description="Disordered" evidence="9">
    <location>
        <begin position="1949"/>
        <end position="1970"/>
    </location>
</feature>
<dbReference type="GO" id="GO:0016324">
    <property type="term" value="C:apical plasma membrane"/>
    <property type="evidence" value="ECO:0007669"/>
    <property type="project" value="UniProtKB-SubCell"/>
</dbReference>
<organism evidence="14 15">
    <name type="scientific">Erinaceus europaeus</name>
    <name type="common">Western European hedgehog</name>
    <dbReference type="NCBI Taxonomy" id="9365"/>
    <lineage>
        <taxon>Eukaryota</taxon>
        <taxon>Metazoa</taxon>
        <taxon>Chordata</taxon>
        <taxon>Craniata</taxon>
        <taxon>Vertebrata</taxon>
        <taxon>Euteleostomi</taxon>
        <taxon>Mammalia</taxon>
        <taxon>Eutheria</taxon>
        <taxon>Laurasiatheria</taxon>
        <taxon>Eulipotyphla</taxon>
        <taxon>Erinaceidae</taxon>
        <taxon>Erinaceinae</taxon>
        <taxon>Erinaceus</taxon>
    </lineage>
</organism>
<dbReference type="PROSITE" id="PS51233">
    <property type="entry name" value="VWFD"/>
    <property type="match status" value="4"/>
</dbReference>
<dbReference type="SUPFAM" id="SSF57567">
    <property type="entry name" value="Serine protease inhibitors"/>
    <property type="match status" value="4"/>
</dbReference>
<dbReference type="Pfam" id="PF01826">
    <property type="entry name" value="TIL"/>
    <property type="match status" value="1"/>
</dbReference>
<evidence type="ECO:0000259" key="13">
    <source>
        <dbReference type="PROSITE" id="PS51233"/>
    </source>
</evidence>
<dbReference type="InterPro" id="IPR036195">
    <property type="entry name" value="AbfB_ABD_sf"/>
</dbReference>
<keyword evidence="4 7" id="KW-1015">Disulfide bond</keyword>
<evidence type="ECO:0000259" key="11">
    <source>
        <dbReference type="PROSITE" id="PS01225"/>
    </source>
</evidence>
<feature type="region of interest" description="Disordered" evidence="9">
    <location>
        <begin position="1986"/>
        <end position="2014"/>
    </location>
</feature>
<accession>A0A1S3W288</accession>
<dbReference type="Pfam" id="PF08742">
    <property type="entry name" value="C8"/>
    <property type="match status" value="4"/>
</dbReference>
<dbReference type="InterPro" id="IPR001846">
    <property type="entry name" value="VWF_type-D"/>
</dbReference>
<feature type="domain" description="EGF-like" evidence="12">
    <location>
        <begin position="81"/>
        <end position="118"/>
    </location>
</feature>
<dbReference type="InterPro" id="IPR006207">
    <property type="entry name" value="Cys_knot_C"/>
</dbReference>
<feature type="compositionally biased region" description="Low complexity" evidence="9">
    <location>
        <begin position="1637"/>
        <end position="1658"/>
    </location>
</feature>
<dbReference type="InterPro" id="IPR036084">
    <property type="entry name" value="Ser_inhib-like_sf"/>
</dbReference>
<dbReference type="PANTHER" id="PTHR11339">
    <property type="entry name" value="EXTRACELLULAR MATRIX GLYCOPROTEIN RELATED"/>
    <property type="match status" value="1"/>
</dbReference>
<keyword evidence="14" id="KW-1185">Reference proteome</keyword>
<evidence type="ECO:0000256" key="10">
    <source>
        <dbReference type="SAM" id="SignalP"/>
    </source>
</evidence>
<name>A0A1S3W288_ERIEU</name>
<feature type="compositionally biased region" description="Polar residues" evidence="9">
    <location>
        <begin position="1960"/>
        <end position="1970"/>
    </location>
</feature>
<dbReference type="InParanoid" id="A0A1S3W288"/>
<dbReference type="CDD" id="cd19941">
    <property type="entry name" value="TIL"/>
    <property type="match status" value="3"/>
</dbReference>
<protein>
    <submittedName>
        <fullName evidence="15">Otogelin</fullName>
    </submittedName>
</protein>
<evidence type="ECO:0000256" key="5">
    <source>
        <dbReference type="ARBA" id="ARBA00023180"/>
    </source>
</evidence>
<feature type="compositionally biased region" description="Polar residues" evidence="9">
    <location>
        <begin position="2001"/>
        <end position="2014"/>
    </location>
</feature>
<feature type="domain" description="VWFD" evidence="13">
    <location>
        <begin position="491"/>
        <end position="667"/>
    </location>
</feature>
<dbReference type="InterPro" id="IPR014853">
    <property type="entry name" value="VWF/SSPO/ZAN-like_Cys-rich_dom"/>
</dbReference>
<gene>
    <name evidence="15" type="primary">OTOG</name>
</gene>
<feature type="compositionally biased region" description="Low complexity" evidence="9">
    <location>
        <begin position="1488"/>
        <end position="1505"/>
    </location>
</feature>
<dbReference type="Pfam" id="PF25961">
    <property type="entry name" value="OTOGL_N"/>
    <property type="match status" value="1"/>
</dbReference>
<evidence type="ECO:0000313" key="15">
    <source>
        <dbReference type="RefSeq" id="XP_016040563.2"/>
    </source>
</evidence>
<feature type="chain" id="PRO_5046213791" evidence="10">
    <location>
        <begin position="27"/>
        <end position="2905"/>
    </location>
</feature>
<proteinExistence type="inferred from homology"/>
<feature type="region of interest" description="Disordered" evidence="9">
    <location>
        <begin position="1475"/>
        <end position="1571"/>
    </location>
</feature>
<dbReference type="SMART" id="SM00216">
    <property type="entry name" value="VWD"/>
    <property type="match status" value="4"/>
</dbReference>
<feature type="region of interest" description="Disordered" evidence="9">
    <location>
        <begin position="293"/>
        <end position="313"/>
    </location>
</feature>
<evidence type="ECO:0000256" key="9">
    <source>
        <dbReference type="SAM" id="MobiDB-lite"/>
    </source>
</evidence>
<sequence length="2905" mass="313072">MGSRTLSPRPLVLCLLLAGLWLPWAAAPAPWGNAEWPPEPAWDSSHQEETLAMEDARRAMEGQEAEALGSLSMSSWERRLHRAKCAPSYLFSCFNGGECVHPAFCDCRRFNATGPRCQMVYNAGPERDSICRAWGQHHVETFDGLYYYLSGKGSYTLVGHHKPEEQIFSVQVHNDPQCGSSPYTCSRSVSLFFTGEQEIRLAKEVTHGTDRVQLPHMVGNVRLQRLAGYILVRHQSAFTLAWDGTSAVYIKMGPEFLGRTHGLCGDNNADPQDDLVTSYGKLTEDVAEFVRSWQQQPPNQPPGPTTPSLPRPPCLQQSAGAMQAVFERCEALLRPPFDTCHTYVSPLPFAASCTSDLCQSAGDEATWCRALAEYARACAQAGRPLQGWRTQLRQCTVHCKEKTFTYNECIACCPASCQPRASCVDSEITCVDGCYCPTGLIFENGACVAPAECPCEFHGVLHPTGSVIKEDCNACTCTAGRWVCSTSLCPAECSVTGDIHFTTFDGRRYTFPATCQYILAKSRSSGTFTVTLQNAPCGLNQDGVCVQSVSLILHQDPRRQVTLTQAGDILLFDQYKVTPPYTDDAFEIRRLSSVFVRVKTNVGVRVLYDREGLRLYLQVDQRWVEDTVGLCGTFNGNTQDDFLSPVGVPESTPQLFGNSWKTLSACSPLVSGSPLDPCDVHLQAASYAVQSCSVLTGELFEPCSAYLSPVPYFEQCRRDACRCGQPCLCTTLAHYARLCQRHGLPVDFRAHLPACALSCEATKEYSPCVAPCGHTCQDLANPEACGVDGGGDLSGDVCVEGCACPPDTYLDTQGDRCVPRNQCPCHFQGVDYPPGDSDIPSLGRCHCKDGVMSCDSRAPAAACPVGQVFVNCSDAHAGPALSRERTCEQQLLNLSLPAGGPCLSGCACPQGLLRHGDACFLPSECPCTWKGKEYFPGDRVLSPCHTCVCQQGSFQCTLHPCASTCTAYGDRHYRTFDGLPFDFVGACKVHLIKSTSDVSFSVIVENINCYGSGIICRKLMSVSVGNSLIIFEDDSGNPSPESFLDKTQEVHTWRAGFFTLVHFPHEHITLLWDQRTTVHIQAGPQWQGQLAGLCGNFDLKTINEMRTPENLELTNPQEFGSSWAVAECPDTLDPRDTCVLNPLREPFAKKECSVLLSEVFETCHPVVDVTWFYSNCLTDTCGCSRGGDCECFCASVSAYAHQCCQLGVAVDWRTPRLCPYDCDFFNKALGKGPYRLASLAAGGALVAVKGSAIVLMSAEDVTPGALVNFLLTGALYKAKAHDPDVVSLEAAGRPNFFLVVTANGSLELAKWRGSDAFHRHASFSLHRGTWQEGLVALESLTEPGSFLSASGSALALRQYQHTEAFRRGTLFSLLDAKPRGAGYPACEWRYDACASPCFQTCRDPQATSCRDVPRVEGCVPACPSPRVLDEVTQRCVYLEDCVEPMLKVPTEAPRQETQPPGQELLTLSDKELRFPQQTSRGPSHRPLHTLTTPLTTILNPPTAATKGPALSPGPTQATVQQSLGVPESNPPAQPTETLTSKAATASLPVTPGASELTPLAADTPPSGRAPTPGIDLGAVEAARVTVSSAEHPNTTISSQSSLAPHFPLMTKAVTATGLRSLPVRTTPLQPFLSQELPTSSPSRSSASPRATSRASASSGSHEALQTPAVTKVVNRTGVSQPVQTQNVFSPSSAPVKARTVTEPASPLMTKIPDMVPSTEQVQPGLSQPMGLPESPHPSPVPTASAHTPRPTATDIRSPAPPPGTPAAPGMFTAAHGLGATPSMLPKSTRPPRVLSGLPPDTSLPLAKVATSAPVAMPGTKGSVVTSSLQQQATALSMATTPVAGTLSPALSLTSVAQTDTPKHTAPQATGIDPGLFLPTSAVMAMTKGAAPTVSVGPRGSTTERMTTLTEQESLPTLIYGSAQGAPTEFMPAVAHTLVSSVTEGQGLWAGTAPRVPTPSPTSRVSARTASRESSLVLLPQLVTAHGTSAGPQAPAQPVGEATTQQSGRSATAQSISGASALTTMETNISAACVPIAEQDCVRHICLEGQLIRVNQSQHCPQSAGPPSCGVLGLAVRVGGDHCCPVWECACRCSIFPDLSFVTFDGSHAALFKEAIYILRQSPHEMVTVHVLDCKSANLGHLNWPPFCLVMLNATHLTHQITIDRFSRKVTVDSQAVWPPVSRYGFRIEDTGHMYVIHTPSHIHIQWLHSSGLMILEGSKTSEDQGRGLCGICDGDVADDLALQDGSVVDKAEDPAPFLDSWQVPSSLTSVGQPRFRPDSCATADCSPCLRMVSNRTFSACHRFVPPESFCELWIRDTKYVQQPCVALTVYVAMCHKFHVCIEWRRSDYCPFLCSSDSTYQACVAACEPPETCRDGILGPLDPERCQVQGEGCVCSEGTILHRRHSALCIPKEKCACTDSTGVPRALGETWNSSLSGCCQHQCKAPDTIVPVDQDCPGPRPETCPRFGEVVLLVPTEDPCCLGTICVCNQTLCEGLAPTCRPGHRLLTHFQEDSCCPSYSCECDPSLCETEHKPSCRPDQTLIAGHLGDSCCTSYFCTCGDCPDPIPECQEGEALTVDRNSTELCCPLYQCVCESFRCPQVECGLGTALVEVWSPERCCPYKSCECDCDTIPVPRCHLWEKSQLDQEFMDSVENVCGCAKYECVKAPVCVSRELGVMQPGQTVVELSADGVCHTSRCTGVLDPLTSFFQISSTSVLCDVRCEANQEYEHPQDLAACCGSCRNVSCLFTFPNGTTSLFLPGASWIADCARHHCSSTPLGAVLVRSPISCPPLNETECAKVGGLVVPSLEGCCRTCKEDGRSCKKVTIRMTIRKNDCRTNTPVNLVSCDGRCPSASIYNYNINTYARFCKCCREVGLQRRYVQLFCATNGSWVPYMVQEPTDCACQWS</sequence>
<dbReference type="STRING" id="9365.ENSEEUP00000012195"/>
<evidence type="ECO:0000256" key="6">
    <source>
        <dbReference type="ARBA" id="ARBA00061260"/>
    </source>
</evidence>
<feature type="domain" description="VWFD" evidence="13">
    <location>
        <begin position="963"/>
        <end position="1131"/>
    </location>
</feature>
<dbReference type="PROSITE" id="PS01225">
    <property type="entry name" value="CTCK_2"/>
    <property type="match status" value="1"/>
</dbReference>
<dbReference type="InterPro" id="IPR058754">
    <property type="entry name" value="OTOGL-like_N"/>
</dbReference>
<keyword evidence="5" id="KW-0325">Glycoprotein</keyword>
<keyword evidence="2" id="KW-0964">Secreted</keyword>
<comment type="similarity">
    <text evidence="6">Belongs to the otogelin family.</text>
</comment>
<dbReference type="GO" id="GO:0046373">
    <property type="term" value="P:L-arabinose metabolic process"/>
    <property type="evidence" value="ECO:0007669"/>
    <property type="project" value="InterPro"/>
</dbReference>
<feature type="region of interest" description="Disordered" evidence="9">
    <location>
        <begin position="1684"/>
        <end position="1799"/>
    </location>
</feature>
<dbReference type="PANTHER" id="PTHR11339:SF228">
    <property type="entry name" value="OTOGELIN"/>
    <property type="match status" value="1"/>
</dbReference>
<dbReference type="InterPro" id="IPR058753">
    <property type="entry name" value="TIL_OTOGL_Mucin"/>
</dbReference>
<dbReference type="RefSeq" id="XP_016040563.2">
    <property type="nucleotide sequence ID" value="XM_016185077.2"/>
</dbReference>
<feature type="disulfide bond" evidence="7">
    <location>
        <begin position="2834"/>
        <end position="2883"/>
    </location>
</feature>
<evidence type="ECO:0000256" key="2">
    <source>
        <dbReference type="ARBA" id="ARBA00022525"/>
    </source>
</evidence>
<dbReference type="FunCoup" id="A0A1S3W288">
    <property type="interactions" value="21"/>
</dbReference>
<evidence type="ECO:0000259" key="12">
    <source>
        <dbReference type="PROSITE" id="PS50026"/>
    </source>
</evidence>
<dbReference type="CTD" id="340990"/>
<feature type="compositionally biased region" description="Pro residues" evidence="9">
    <location>
        <begin position="298"/>
        <end position="313"/>
    </location>
</feature>
<dbReference type="PROSITE" id="PS50026">
    <property type="entry name" value="EGF_3"/>
    <property type="match status" value="1"/>
</dbReference>
<dbReference type="OrthoDB" id="6236007at2759"/>
<dbReference type="Pfam" id="PF05270">
    <property type="entry name" value="AbfB"/>
    <property type="match status" value="1"/>
</dbReference>
<dbReference type="InterPro" id="IPR007934">
    <property type="entry name" value="AbfB_ABD"/>
</dbReference>
<feature type="region of interest" description="Disordered" evidence="9">
    <location>
        <begin position="1628"/>
        <end position="1668"/>
    </location>
</feature>
<dbReference type="SUPFAM" id="SSF110221">
    <property type="entry name" value="AbfB domain"/>
    <property type="match status" value="1"/>
</dbReference>
<dbReference type="Gene3D" id="2.80.10.50">
    <property type="match status" value="1"/>
</dbReference>
<dbReference type="SMART" id="SM00215">
    <property type="entry name" value="VWC_out"/>
    <property type="match status" value="2"/>
</dbReference>
<dbReference type="SMART" id="SM00041">
    <property type="entry name" value="CT"/>
    <property type="match status" value="1"/>
</dbReference>